<dbReference type="PIRSF" id="PIRSF038994">
    <property type="entry name" value="NagA"/>
    <property type="match status" value="1"/>
</dbReference>
<comment type="similarity">
    <text evidence="1 4">Belongs to the metallo-dependent hydrolases superfamily. NagA family.</text>
</comment>
<dbReference type="Pfam" id="PF01979">
    <property type="entry name" value="Amidohydro_1"/>
    <property type="match status" value="1"/>
</dbReference>
<comment type="caution">
    <text evidence="6">The sequence shown here is derived from an EMBL/GenBank/DDBJ whole genome shotgun (WGS) entry which is preliminary data.</text>
</comment>
<evidence type="ECO:0000256" key="2">
    <source>
        <dbReference type="ARBA" id="ARBA00022723"/>
    </source>
</evidence>
<gene>
    <name evidence="6" type="ORF">GC096_15335</name>
</gene>
<dbReference type="PANTHER" id="PTHR11113:SF14">
    <property type="entry name" value="N-ACETYLGLUCOSAMINE-6-PHOSPHATE DEACETYLASE"/>
    <property type="match status" value="1"/>
</dbReference>
<keyword evidence="4" id="KW-0119">Carbohydrate metabolism</keyword>
<dbReference type="PANTHER" id="PTHR11113">
    <property type="entry name" value="N-ACETYLGLUCOSAMINE-6-PHOSPHATE DEACETYLASE"/>
    <property type="match status" value="1"/>
</dbReference>
<proteinExistence type="inferred from homology"/>
<feature type="domain" description="Amidohydrolase-related" evidence="5">
    <location>
        <begin position="45"/>
        <end position="356"/>
    </location>
</feature>
<dbReference type="InterPro" id="IPR006680">
    <property type="entry name" value="Amidohydro-rel"/>
</dbReference>
<organism evidence="6 7">
    <name type="scientific">Paenibacillus plantarum</name>
    <dbReference type="NCBI Taxonomy" id="2654975"/>
    <lineage>
        <taxon>Bacteria</taxon>
        <taxon>Bacillati</taxon>
        <taxon>Bacillota</taxon>
        <taxon>Bacilli</taxon>
        <taxon>Bacillales</taxon>
        <taxon>Paenibacillaceae</taxon>
        <taxon>Paenibacillus</taxon>
    </lineage>
</organism>
<evidence type="ECO:0000313" key="7">
    <source>
        <dbReference type="Proteomes" id="UP000653578"/>
    </source>
</evidence>
<accession>A0ABX1XB54</accession>
<keyword evidence="3 4" id="KW-0378">Hydrolase</keyword>
<dbReference type="InterPro" id="IPR003764">
    <property type="entry name" value="GlcNAc_6-P_deAcase"/>
</dbReference>
<dbReference type="SUPFAM" id="SSF51556">
    <property type="entry name" value="Metallo-dependent hydrolases"/>
    <property type="match status" value="1"/>
</dbReference>
<evidence type="ECO:0000259" key="5">
    <source>
        <dbReference type="Pfam" id="PF01979"/>
    </source>
</evidence>
<dbReference type="Proteomes" id="UP000653578">
    <property type="component" value="Unassembled WGS sequence"/>
</dbReference>
<dbReference type="EMBL" id="WHNY01000044">
    <property type="protein sequence ID" value="NOU65406.1"/>
    <property type="molecule type" value="Genomic_DNA"/>
</dbReference>
<evidence type="ECO:0000256" key="1">
    <source>
        <dbReference type="ARBA" id="ARBA00010716"/>
    </source>
</evidence>
<dbReference type="RefSeq" id="WP_171631413.1">
    <property type="nucleotide sequence ID" value="NZ_WHNY01000044.1"/>
</dbReference>
<dbReference type="Gene3D" id="3.20.20.140">
    <property type="entry name" value="Metal-dependent hydrolases"/>
    <property type="match status" value="1"/>
</dbReference>
<protein>
    <submittedName>
        <fullName evidence="6">Amidohydrolase family protein</fullName>
    </submittedName>
</protein>
<dbReference type="InterPro" id="IPR032466">
    <property type="entry name" value="Metal_Hydrolase"/>
</dbReference>
<sequence length="395" mass="43793">MAIQRTIQARNVRNDEWLNITLEEDCVVSINSLGTFTPSKDTLWVSPGWIDLQVNGYRGYDINGMNTTNEDIESLTDIMFQHGVTSYYPTIITGSYERIVQALHQINLMCNRNECVNRAILGIHLEGPYISTEDGPRGAHPLQYVRDPSWEEFCRFQEVSGYRIKLLTLAPEREGAIDFIAKAVASGVVVSIGHTAATAEQIQAAVEAGATLSTHLGNGSHPILPRHPHYIWHQLAEDRLCAAFIADGHHLHPDVLKVMVRAKQDNFLLVTDCVALGGQPPGRYASLIGGEVDIHVDGRLTVAKDARILAGSGVTMPHNLENIMQYVGIPLRQAIESVTIQPLKVMKLKTERGLVETMSDLTLFRCMPDGKIVVEETIQASKSVYRRDISNGNDY</sequence>
<keyword evidence="2" id="KW-0479">Metal-binding</keyword>
<keyword evidence="7" id="KW-1185">Reference proteome</keyword>
<reference evidence="6 7" key="1">
    <citation type="submission" date="2019-10" db="EMBL/GenBank/DDBJ databases">
        <title>Description of Paenibacillus humi sp. nov.</title>
        <authorList>
            <person name="Carlier A."/>
            <person name="Qi S."/>
        </authorList>
    </citation>
    <scope>NUCLEOTIDE SEQUENCE [LARGE SCALE GENOMIC DNA]</scope>
    <source>
        <strain evidence="6 7">LMG 31461</strain>
    </source>
</reference>
<name>A0ABX1XB54_9BACL</name>
<evidence type="ECO:0000256" key="3">
    <source>
        <dbReference type="ARBA" id="ARBA00022801"/>
    </source>
</evidence>
<evidence type="ECO:0000256" key="4">
    <source>
        <dbReference type="PIRNR" id="PIRNR038994"/>
    </source>
</evidence>
<evidence type="ECO:0000313" key="6">
    <source>
        <dbReference type="EMBL" id="NOU65406.1"/>
    </source>
</evidence>